<accession>A0A699WF00</accession>
<name>A0A699WF00_TANCI</name>
<dbReference type="AlphaFoldDB" id="A0A699WF00"/>
<evidence type="ECO:0000313" key="1">
    <source>
        <dbReference type="EMBL" id="GFD45493.1"/>
    </source>
</evidence>
<feature type="non-terminal residue" evidence="1">
    <location>
        <position position="1"/>
    </location>
</feature>
<keyword evidence="1" id="KW-0695">RNA-directed DNA polymerase</keyword>
<keyword evidence="1" id="KW-0808">Transferase</keyword>
<proteinExistence type="predicted"/>
<protein>
    <submittedName>
        <fullName evidence="1">Putative reverse transcriptase domain-containing protein</fullName>
    </submittedName>
</protein>
<gene>
    <name evidence="1" type="ORF">Tci_917462</name>
</gene>
<dbReference type="EMBL" id="BKCJ011649831">
    <property type="protein sequence ID" value="GFD45493.1"/>
    <property type="molecule type" value="Genomic_DNA"/>
</dbReference>
<sequence>EKQLKNVPVVRDFSEVFPEDLPGLPPTWQVEFQIDLIPGAAPID</sequence>
<reference evidence="1" key="1">
    <citation type="journal article" date="2019" name="Sci. Rep.">
        <title>Draft genome of Tanacetum cinerariifolium, the natural source of mosquito coil.</title>
        <authorList>
            <person name="Yamashiro T."/>
            <person name="Shiraishi A."/>
            <person name="Satake H."/>
            <person name="Nakayama K."/>
        </authorList>
    </citation>
    <scope>NUCLEOTIDE SEQUENCE</scope>
</reference>
<organism evidence="1">
    <name type="scientific">Tanacetum cinerariifolium</name>
    <name type="common">Dalmatian daisy</name>
    <name type="synonym">Chrysanthemum cinerariifolium</name>
    <dbReference type="NCBI Taxonomy" id="118510"/>
    <lineage>
        <taxon>Eukaryota</taxon>
        <taxon>Viridiplantae</taxon>
        <taxon>Streptophyta</taxon>
        <taxon>Embryophyta</taxon>
        <taxon>Tracheophyta</taxon>
        <taxon>Spermatophyta</taxon>
        <taxon>Magnoliopsida</taxon>
        <taxon>eudicotyledons</taxon>
        <taxon>Gunneridae</taxon>
        <taxon>Pentapetalae</taxon>
        <taxon>asterids</taxon>
        <taxon>campanulids</taxon>
        <taxon>Asterales</taxon>
        <taxon>Asteraceae</taxon>
        <taxon>Asteroideae</taxon>
        <taxon>Anthemideae</taxon>
        <taxon>Anthemidinae</taxon>
        <taxon>Tanacetum</taxon>
    </lineage>
</organism>
<comment type="caution">
    <text evidence="1">The sequence shown here is derived from an EMBL/GenBank/DDBJ whole genome shotgun (WGS) entry which is preliminary data.</text>
</comment>
<keyword evidence="1" id="KW-0548">Nucleotidyltransferase</keyword>
<dbReference type="GO" id="GO:0003964">
    <property type="term" value="F:RNA-directed DNA polymerase activity"/>
    <property type="evidence" value="ECO:0007669"/>
    <property type="project" value="UniProtKB-KW"/>
</dbReference>